<protein>
    <submittedName>
        <fullName evidence="3">Extensin</fullName>
    </submittedName>
</protein>
<name>A0A8J2VIX1_9RHOB</name>
<sequence length="227" mass="24716">MQRLRATVWAIIILGLLGAAAWLIMNIERLRPLDLKAPPDFLTGLHLQRLKMDAPRCLAVLDEGNVDAQPATSRTMQNGCGYDDAVVLRGDPVGYGGAVTLRCPAAAALVMWQRHVVAPAARQHLGTEVTTIRQLGTYSCRNINNRETGRRSQHATANAIDIAGFALANGDSVSLLRDWDDTGAKGRFLRAVRDGACPLFGAVLSPDYNALHADHFHFDMGLYSVCR</sequence>
<dbReference type="Proteomes" id="UP000602745">
    <property type="component" value="Unassembled WGS sequence"/>
</dbReference>
<evidence type="ECO:0000313" key="3">
    <source>
        <dbReference type="EMBL" id="GGE27737.1"/>
    </source>
</evidence>
<dbReference type="AlphaFoldDB" id="A0A8J2VIX1"/>
<dbReference type="InterPro" id="IPR009683">
    <property type="entry name" value="Extensin-like_C"/>
</dbReference>
<dbReference type="EMBL" id="BMCP01000001">
    <property type="protein sequence ID" value="GGE27737.1"/>
    <property type="molecule type" value="Genomic_DNA"/>
</dbReference>
<comment type="caution">
    <text evidence="3">The sequence shown here is derived from an EMBL/GenBank/DDBJ whole genome shotgun (WGS) entry which is preliminary data.</text>
</comment>
<feature type="domain" description="Extensin-like C-terminal" evidence="2">
    <location>
        <begin position="56"/>
        <end position="227"/>
    </location>
</feature>
<evidence type="ECO:0000259" key="2">
    <source>
        <dbReference type="Pfam" id="PF06904"/>
    </source>
</evidence>
<keyword evidence="4" id="KW-1185">Reference proteome</keyword>
<dbReference type="Pfam" id="PF06904">
    <property type="entry name" value="Extensin-like_C"/>
    <property type="match status" value="1"/>
</dbReference>
<feature type="transmembrane region" description="Helical" evidence="1">
    <location>
        <begin position="6"/>
        <end position="25"/>
    </location>
</feature>
<accession>A0A8J2VIX1</accession>
<reference evidence="3" key="1">
    <citation type="journal article" date="2014" name="Int. J. Syst. Evol. Microbiol.">
        <title>Complete genome sequence of Corynebacterium casei LMG S-19264T (=DSM 44701T), isolated from a smear-ripened cheese.</title>
        <authorList>
            <consortium name="US DOE Joint Genome Institute (JGI-PGF)"/>
            <person name="Walter F."/>
            <person name="Albersmeier A."/>
            <person name="Kalinowski J."/>
            <person name="Ruckert C."/>
        </authorList>
    </citation>
    <scope>NUCLEOTIDE SEQUENCE</scope>
    <source>
        <strain evidence="3">CCM 7684</strain>
    </source>
</reference>
<evidence type="ECO:0000256" key="1">
    <source>
        <dbReference type="SAM" id="Phobius"/>
    </source>
</evidence>
<keyword evidence="1" id="KW-1133">Transmembrane helix</keyword>
<proteinExistence type="predicted"/>
<gene>
    <name evidence="3" type="ORF">GCM10007276_01160</name>
</gene>
<reference evidence="3" key="2">
    <citation type="submission" date="2020-09" db="EMBL/GenBank/DDBJ databases">
        <authorList>
            <person name="Sun Q."/>
            <person name="Sedlacek I."/>
        </authorList>
    </citation>
    <scope>NUCLEOTIDE SEQUENCE</scope>
    <source>
        <strain evidence="3">CCM 7684</strain>
    </source>
</reference>
<keyword evidence="1" id="KW-0812">Transmembrane</keyword>
<organism evidence="3 4">
    <name type="scientific">Agaricicola taiwanensis</name>
    <dbReference type="NCBI Taxonomy" id="591372"/>
    <lineage>
        <taxon>Bacteria</taxon>
        <taxon>Pseudomonadati</taxon>
        <taxon>Pseudomonadota</taxon>
        <taxon>Alphaproteobacteria</taxon>
        <taxon>Rhodobacterales</taxon>
        <taxon>Paracoccaceae</taxon>
        <taxon>Agaricicola</taxon>
    </lineage>
</organism>
<dbReference type="RefSeq" id="WP_188407735.1">
    <property type="nucleotide sequence ID" value="NZ_BMCP01000001.1"/>
</dbReference>
<keyword evidence="1" id="KW-0472">Membrane</keyword>
<evidence type="ECO:0000313" key="4">
    <source>
        <dbReference type="Proteomes" id="UP000602745"/>
    </source>
</evidence>